<keyword evidence="1" id="KW-0812">Transmembrane</keyword>
<keyword evidence="1" id="KW-0472">Membrane</keyword>
<keyword evidence="1" id="KW-1133">Transmembrane helix</keyword>
<reference evidence="2" key="1">
    <citation type="submission" date="2022-06" db="EMBL/GenBank/DDBJ databases">
        <title>Genome sequencing of Brevibacillus sp. BB3-R1.</title>
        <authorList>
            <person name="Heo J."/>
            <person name="Lee D."/>
            <person name="Won M."/>
            <person name="Han B.-H."/>
            <person name="Hong S.-B."/>
            <person name="Kwon S.-W."/>
        </authorList>
    </citation>
    <scope>NUCLEOTIDE SEQUENCE</scope>
    <source>
        <strain evidence="2">BB3-R1</strain>
    </source>
</reference>
<sequence>MNRIWLFMFMLIGMFVIPATVYAGGEMVMKIRSGDQDALIIGKVSEYKDGKYSVHVEEVLMGEMTETDITVNHPNAVDPTEPSAGDYGLFSLVKEGTDYAIKNGAYTVDKTDYKTLKVAYANESYGALGHIQRFINSGEFIEADKQAKEKKKQKETEQAAFASHSIPSIEDNRITYAVDNRILYAACIAGVLVLGGLLYTARRVGWRNT</sequence>
<evidence type="ECO:0000256" key="1">
    <source>
        <dbReference type="SAM" id="Phobius"/>
    </source>
</evidence>
<keyword evidence="3" id="KW-1185">Reference proteome</keyword>
<name>A0ABY4WMA3_9BACL</name>
<accession>A0ABY4WMA3</accession>
<evidence type="ECO:0000313" key="3">
    <source>
        <dbReference type="Proteomes" id="UP001056500"/>
    </source>
</evidence>
<dbReference type="RefSeq" id="WP_251875873.1">
    <property type="nucleotide sequence ID" value="NZ_CP098755.1"/>
</dbReference>
<evidence type="ECO:0000313" key="2">
    <source>
        <dbReference type="EMBL" id="USG68286.1"/>
    </source>
</evidence>
<proteinExistence type="predicted"/>
<dbReference type="Proteomes" id="UP001056500">
    <property type="component" value="Chromosome"/>
</dbReference>
<feature type="transmembrane region" description="Helical" evidence="1">
    <location>
        <begin position="182"/>
        <end position="201"/>
    </location>
</feature>
<dbReference type="EMBL" id="CP098755">
    <property type="protein sequence ID" value="USG68286.1"/>
    <property type="molecule type" value="Genomic_DNA"/>
</dbReference>
<protein>
    <submittedName>
        <fullName evidence="2">Uncharacterized protein</fullName>
    </submittedName>
</protein>
<organism evidence="2 3">
    <name type="scientific">Brevibacillus ruminantium</name>
    <dbReference type="NCBI Taxonomy" id="2950604"/>
    <lineage>
        <taxon>Bacteria</taxon>
        <taxon>Bacillati</taxon>
        <taxon>Bacillota</taxon>
        <taxon>Bacilli</taxon>
        <taxon>Bacillales</taxon>
        <taxon>Paenibacillaceae</taxon>
        <taxon>Brevibacillus</taxon>
    </lineage>
</organism>
<gene>
    <name evidence="2" type="ORF">NDK47_13820</name>
</gene>